<dbReference type="Proteomes" id="UP000396862">
    <property type="component" value="Unassembled WGS sequence"/>
</dbReference>
<comment type="caution">
    <text evidence="2">The sequence shown here is derived from an EMBL/GenBank/DDBJ whole genome shotgun (WGS) entry which is preliminary data.</text>
</comment>
<evidence type="ECO:0000313" key="2">
    <source>
        <dbReference type="EMBL" id="PSK80484.1"/>
    </source>
</evidence>
<evidence type="ECO:0000313" key="1">
    <source>
        <dbReference type="EMBL" id="GET22738.1"/>
    </source>
</evidence>
<dbReference type="InterPro" id="IPR000944">
    <property type="entry name" value="Tscrpt_reg_Rrf2"/>
</dbReference>
<evidence type="ECO:0000313" key="4">
    <source>
        <dbReference type="Proteomes" id="UP000396862"/>
    </source>
</evidence>
<dbReference type="InterPro" id="IPR036388">
    <property type="entry name" value="WH-like_DNA-bd_sf"/>
</dbReference>
<name>A0A2P8C697_9BACT</name>
<dbReference type="Proteomes" id="UP000240621">
    <property type="component" value="Unassembled WGS sequence"/>
</dbReference>
<evidence type="ECO:0000313" key="3">
    <source>
        <dbReference type="Proteomes" id="UP000240621"/>
    </source>
</evidence>
<dbReference type="Pfam" id="PF02082">
    <property type="entry name" value="Rrf2"/>
    <property type="match status" value="1"/>
</dbReference>
<dbReference type="PROSITE" id="PS51197">
    <property type="entry name" value="HTH_RRF2_2"/>
    <property type="match status" value="1"/>
</dbReference>
<dbReference type="PANTHER" id="PTHR33221:SF15">
    <property type="entry name" value="HTH-TYPE TRANSCRIPTIONAL REGULATOR YWGB-RELATED"/>
    <property type="match status" value="1"/>
</dbReference>
<gene>
    <name evidence="2" type="ORF">CLV93_11514</name>
    <name evidence="1" type="ORF">JCM18694_29840</name>
</gene>
<dbReference type="EMBL" id="PYGC01000015">
    <property type="protein sequence ID" value="PSK80484.1"/>
    <property type="molecule type" value="Genomic_DNA"/>
</dbReference>
<accession>A0A2P8C697</accession>
<dbReference type="OrthoDB" id="9808360at2"/>
<dbReference type="SUPFAM" id="SSF46785">
    <property type="entry name" value="Winged helix' DNA-binding domain"/>
    <property type="match status" value="1"/>
</dbReference>
<dbReference type="PANTHER" id="PTHR33221">
    <property type="entry name" value="WINGED HELIX-TURN-HELIX TRANSCRIPTIONAL REGULATOR, RRF2 FAMILY"/>
    <property type="match status" value="1"/>
</dbReference>
<dbReference type="GO" id="GO:0003700">
    <property type="term" value="F:DNA-binding transcription factor activity"/>
    <property type="evidence" value="ECO:0007669"/>
    <property type="project" value="TreeGrafter"/>
</dbReference>
<dbReference type="RefSeq" id="WP_106543784.1">
    <property type="nucleotide sequence ID" value="NZ_BLAU01000001.1"/>
</dbReference>
<sequence>MVGKAAEYAIRALVYICMKNLEGKTPGFREVAKEIESPEPYTAKILQTLARSRVLSSVKGRGGGFFFKELTPEASPTLYDVISQMGDAHIFTSCGFGLKHCDDAHPCPMHEEFLPIRDGFYRLVRKETIYSLAQKVMKREAVINRLMN</sequence>
<protein>
    <submittedName>
        <fullName evidence="2">Rrf2 family protein</fullName>
    </submittedName>
</protein>
<dbReference type="GO" id="GO:0005829">
    <property type="term" value="C:cytosol"/>
    <property type="evidence" value="ECO:0007669"/>
    <property type="project" value="TreeGrafter"/>
</dbReference>
<dbReference type="AlphaFoldDB" id="A0A2P8C697"/>
<reference evidence="1 4" key="2">
    <citation type="submission" date="2019-10" db="EMBL/GenBank/DDBJ databases">
        <title>Prolixibacter strains distinguished by the presence of nitrate reductase genes were adept at nitrate-dependent anaerobic corrosion of metallic iron and carbon steel.</title>
        <authorList>
            <person name="Iino T."/>
            <person name="Shono N."/>
            <person name="Ito K."/>
            <person name="Nakamura R."/>
            <person name="Sueoka K."/>
            <person name="Harayama S."/>
            <person name="Ohkuma M."/>
        </authorList>
    </citation>
    <scope>NUCLEOTIDE SEQUENCE [LARGE SCALE GENOMIC DNA]</scope>
    <source>
        <strain evidence="1 4">MIC1-1</strain>
    </source>
</reference>
<dbReference type="InterPro" id="IPR036390">
    <property type="entry name" value="WH_DNA-bd_sf"/>
</dbReference>
<dbReference type="EMBL" id="BLAU01000001">
    <property type="protein sequence ID" value="GET22738.1"/>
    <property type="molecule type" value="Genomic_DNA"/>
</dbReference>
<dbReference type="Gene3D" id="1.10.10.10">
    <property type="entry name" value="Winged helix-like DNA-binding domain superfamily/Winged helix DNA-binding domain"/>
    <property type="match status" value="1"/>
</dbReference>
<keyword evidence="4" id="KW-1185">Reference proteome</keyword>
<reference evidence="2 3" key="1">
    <citation type="submission" date="2018-03" db="EMBL/GenBank/DDBJ databases">
        <title>Genomic Encyclopedia of Archaeal and Bacterial Type Strains, Phase II (KMG-II): from individual species to whole genera.</title>
        <authorList>
            <person name="Goeker M."/>
        </authorList>
    </citation>
    <scope>NUCLEOTIDE SEQUENCE [LARGE SCALE GENOMIC DNA]</scope>
    <source>
        <strain evidence="2 3">DSM 27267</strain>
    </source>
</reference>
<proteinExistence type="predicted"/>
<organism evidence="2 3">
    <name type="scientific">Prolixibacter denitrificans</name>
    <dbReference type="NCBI Taxonomy" id="1541063"/>
    <lineage>
        <taxon>Bacteria</taxon>
        <taxon>Pseudomonadati</taxon>
        <taxon>Bacteroidota</taxon>
        <taxon>Bacteroidia</taxon>
        <taxon>Marinilabiliales</taxon>
        <taxon>Prolixibacteraceae</taxon>
        <taxon>Prolixibacter</taxon>
    </lineage>
</organism>